<gene>
    <name evidence="2" type="ORF">EDC19_0660</name>
</gene>
<comment type="caution">
    <text evidence="2">The sequence shown here is derived from an EMBL/GenBank/DDBJ whole genome shotgun (WGS) entry which is preliminary data.</text>
</comment>
<feature type="transmembrane region" description="Helical" evidence="1">
    <location>
        <begin position="7"/>
        <end position="27"/>
    </location>
</feature>
<keyword evidence="1" id="KW-0812">Transmembrane</keyword>
<organism evidence="2 3">
    <name type="scientific">Natranaerovirga hydrolytica</name>
    <dbReference type="NCBI Taxonomy" id="680378"/>
    <lineage>
        <taxon>Bacteria</taxon>
        <taxon>Bacillati</taxon>
        <taxon>Bacillota</taxon>
        <taxon>Clostridia</taxon>
        <taxon>Lachnospirales</taxon>
        <taxon>Natranaerovirgaceae</taxon>
        <taxon>Natranaerovirga</taxon>
    </lineage>
</organism>
<evidence type="ECO:0000313" key="2">
    <source>
        <dbReference type="EMBL" id="TCK98240.1"/>
    </source>
</evidence>
<reference evidence="2 3" key="1">
    <citation type="submission" date="2019-03" db="EMBL/GenBank/DDBJ databases">
        <title>Genomic Encyclopedia of Type Strains, Phase IV (KMG-IV): sequencing the most valuable type-strain genomes for metagenomic binning, comparative biology and taxonomic classification.</title>
        <authorList>
            <person name="Goeker M."/>
        </authorList>
    </citation>
    <scope>NUCLEOTIDE SEQUENCE [LARGE SCALE GENOMIC DNA]</scope>
    <source>
        <strain evidence="2 3">DSM 24176</strain>
    </source>
</reference>
<dbReference type="AlphaFoldDB" id="A0A4R1N036"/>
<sequence>MCYIKKIRVICIIFIIIVSGLVFSKVFDEQIAFYINKPSGRLLAERDLSGEYYNKTETLFFLMDSNNDFKSFKLFQEPQNSKWRTRNILPQETINTQLLINNQAINLKYSIYIYDSFNEILKNQFESNDFFSMTALTGHINYTDVKSITVKTPNGYYEADYINEKNNITYFVITYIDDISEIELNKDTFLIEKNKN</sequence>
<dbReference type="RefSeq" id="WP_132280465.1">
    <property type="nucleotide sequence ID" value="NZ_SMGQ01000011.1"/>
</dbReference>
<name>A0A4R1N036_9FIRM</name>
<dbReference type="Proteomes" id="UP000294545">
    <property type="component" value="Unassembled WGS sequence"/>
</dbReference>
<keyword evidence="1" id="KW-0472">Membrane</keyword>
<dbReference type="EMBL" id="SMGQ01000011">
    <property type="protein sequence ID" value="TCK98240.1"/>
    <property type="molecule type" value="Genomic_DNA"/>
</dbReference>
<proteinExistence type="predicted"/>
<keyword evidence="3" id="KW-1185">Reference proteome</keyword>
<keyword evidence="1" id="KW-1133">Transmembrane helix</keyword>
<accession>A0A4R1N036</accession>
<evidence type="ECO:0000256" key="1">
    <source>
        <dbReference type="SAM" id="Phobius"/>
    </source>
</evidence>
<protein>
    <submittedName>
        <fullName evidence="2">Uncharacterized protein</fullName>
    </submittedName>
</protein>
<evidence type="ECO:0000313" key="3">
    <source>
        <dbReference type="Proteomes" id="UP000294545"/>
    </source>
</evidence>